<reference evidence="2 3" key="1">
    <citation type="submission" date="2016-01" db="EMBL/GenBank/DDBJ databases">
        <authorList>
            <person name="Oliw E.H."/>
        </authorList>
    </citation>
    <scope>NUCLEOTIDE SEQUENCE [LARGE SCALE GENOMIC DNA]</scope>
    <source>
        <strain evidence="2 3">MJR7757A</strain>
    </source>
</reference>
<dbReference type="EMBL" id="LRPU01000027">
    <property type="protein sequence ID" value="KXA13718.1"/>
    <property type="molecule type" value="Genomic_DNA"/>
</dbReference>
<name>A0A133NBQ8_CLOPF</name>
<comment type="caution">
    <text evidence="2">The sequence shown here is derived from an EMBL/GenBank/DDBJ whole genome shotgun (WGS) entry which is preliminary data.</text>
</comment>
<dbReference type="AlphaFoldDB" id="A0A133NBQ8"/>
<organism evidence="2 3">
    <name type="scientific">Clostridium perfringens</name>
    <dbReference type="NCBI Taxonomy" id="1502"/>
    <lineage>
        <taxon>Bacteria</taxon>
        <taxon>Bacillati</taxon>
        <taxon>Bacillota</taxon>
        <taxon>Clostridia</taxon>
        <taxon>Eubacteriales</taxon>
        <taxon>Clostridiaceae</taxon>
        <taxon>Clostridium</taxon>
    </lineage>
</organism>
<evidence type="ECO:0000259" key="1">
    <source>
        <dbReference type="SMART" id="SM00646"/>
    </source>
</evidence>
<dbReference type="Pfam" id="PF01520">
    <property type="entry name" value="Amidase_3"/>
    <property type="match status" value="1"/>
</dbReference>
<dbReference type="InterPro" id="IPR051922">
    <property type="entry name" value="Bact_Sporulation_Assoc"/>
</dbReference>
<accession>A0A133NBQ8</accession>
<dbReference type="RefSeq" id="WP_060794862.1">
    <property type="nucleotide sequence ID" value="NZ_KQ956174.1"/>
</dbReference>
<proteinExistence type="predicted"/>
<dbReference type="PANTHER" id="PTHR30032">
    <property type="entry name" value="N-ACETYLMURAMOYL-L-ALANINE AMIDASE-RELATED"/>
    <property type="match status" value="1"/>
</dbReference>
<evidence type="ECO:0000313" key="3">
    <source>
        <dbReference type="Proteomes" id="UP000070646"/>
    </source>
</evidence>
<feature type="domain" description="MurNAc-LAA" evidence="1">
    <location>
        <begin position="62"/>
        <end position="170"/>
    </location>
</feature>
<dbReference type="CDD" id="cd02696">
    <property type="entry name" value="MurNAc-LAA"/>
    <property type="match status" value="1"/>
</dbReference>
<sequence length="216" mass="24492">MKIGLRAGHSKNCRGANGLRDEWESMNIFYGEVARVLEEYGHTVINCNSSASSVNAELAEGANKANNSGVDLFISLHMNSFNGSAHGTEALTWGETSRANVYARRMCENFARLGFYNRGLKYQPNFYEMRHVNAPNIIFETCFCDSKKDIDIWSPLPWDILARAVANAIDPNIPLKKEEIKKKYQVRVYTFTEKEDAEKASKEINNLGYYNSIEEI</sequence>
<dbReference type="InterPro" id="IPR002508">
    <property type="entry name" value="MurNAc-LAA_cat"/>
</dbReference>
<gene>
    <name evidence="2" type="ORF">HMPREF3222_00795</name>
</gene>
<dbReference type="GO" id="GO:0009253">
    <property type="term" value="P:peptidoglycan catabolic process"/>
    <property type="evidence" value="ECO:0007669"/>
    <property type="project" value="InterPro"/>
</dbReference>
<dbReference type="SMART" id="SM00646">
    <property type="entry name" value="Ami_3"/>
    <property type="match status" value="1"/>
</dbReference>
<dbReference type="Proteomes" id="UP000070646">
    <property type="component" value="Unassembled WGS sequence"/>
</dbReference>
<dbReference type="GO" id="GO:0008745">
    <property type="term" value="F:N-acetylmuramoyl-L-alanine amidase activity"/>
    <property type="evidence" value="ECO:0007669"/>
    <property type="project" value="InterPro"/>
</dbReference>
<dbReference type="PATRIC" id="fig|1502.174.peg.802"/>
<dbReference type="PANTHER" id="PTHR30032:SF1">
    <property type="entry name" value="N-ACETYLMURAMOYL-L-ALANINE AMIDASE LYTC"/>
    <property type="match status" value="1"/>
</dbReference>
<evidence type="ECO:0000313" key="2">
    <source>
        <dbReference type="EMBL" id="KXA13718.1"/>
    </source>
</evidence>
<dbReference type="Gene3D" id="3.40.630.40">
    <property type="entry name" value="Zn-dependent exopeptidases"/>
    <property type="match status" value="1"/>
</dbReference>
<dbReference type="SUPFAM" id="SSF53187">
    <property type="entry name" value="Zn-dependent exopeptidases"/>
    <property type="match status" value="1"/>
</dbReference>
<protein>
    <submittedName>
        <fullName evidence="2">N-acetylmuramoyl-L-alanine amidase</fullName>
    </submittedName>
</protein>